<accession>A0ACC0BWL9</accession>
<dbReference type="Proteomes" id="UP001060085">
    <property type="component" value="Linkage Group LG02"/>
</dbReference>
<dbReference type="EMBL" id="CM044702">
    <property type="protein sequence ID" value="KAI5677075.1"/>
    <property type="molecule type" value="Genomic_DNA"/>
</dbReference>
<keyword evidence="2" id="KW-1185">Reference proteome</keyword>
<evidence type="ECO:0000313" key="1">
    <source>
        <dbReference type="EMBL" id="KAI5677075.1"/>
    </source>
</evidence>
<sequence>MGIQVAGTGQVHQLHDLICLSVWSVARFGSSKEDNDGYSRTKIHEGKGYVIRNPHIEVEDQGKTNKGPAIKAYKLKISYLAARVCEKNKDEMRKFVDIFTGKTSPQSKSPKNSKGEEKSISPKLKKKGFIDVGANSEGETEEPKQPRILIIWEVPVAPKRENHIPFVYIFAITLRLH</sequence>
<gene>
    <name evidence="1" type="ORF">M9H77_08025</name>
</gene>
<name>A0ACC0BWL9_CATRO</name>
<comment type="caution">
    <text evidence="1">The sequence shown here is derived from an EMBL/GenBank/DDBJ whole genome shotgun (WGS) entry which is preliminary data.</text>
</comment>
<evidence type="ECO:0000313" key="2">
    <source>
        <dbReference type="Proteomes" id="UP001060085"/>
    </source>
</evidence>
<organism evidence="1 2">
    <name type="scientific">Catharanthus roseus</name>
    <name type="common">Madagascar periwinkle</name>
    <name type="synonym">Vinca rosea</name>
    <dbReference type="NCBI Taxonomy" id="4058"/>
    <lineage>
        <taxon>Eukaryota</taxon>
        <taxon>Viridiplantae</taxon>
        <taxon>Streptophyta</taxon>
        <taxon>Embryophyta</taxon>
        <taxon>Tracheophyta</taxon>
        <taxon>Spermatophyta</taxon>
        <taxon>Magnoliopsida</taxon>
        <taxon>eudicotyledons</taxon>
        <taxon>Gunneridae</taxon>
        <taxon>Pentapetalae</taxon>
        <taxon>asterids</taxon>
        <taxon>lamiids</taxon>
        <taxon>Gentianales</taxon>
        <taxon>Apocynaceae</taxon>
        <taxon>Rauvolfioideae</taxon>
        <taxon>Vinceae</taxon>
        <taxon>Catharanthinae</taxon>
        <taxon>Catharanthus</taxon>
    </lineage>
</organism>
<protein>
    <submittedName>
        <fullName evidence="1">Uncharacterized protein</fullName>
    </submittedName>
</protein>
<reference evidence="2" key="1">
    <citation type="journal article" date="2023" name="Nat. Plants">
        <title>Single-cell RNA sequencing provides a high-resolution roadmap for understanding the multicellular compartmentation of specialized metabolism.</title>
        <authorList>
            <person name="Sun S."/>
            <person name="Shen X."/>
            <person name="Li Y."/>
            <person name="Li Y."/>
            <person name="Wang S."/>
            <person name="Li R."/>
            <person name="Zhang H."/>
            <person name="Shen G."/>
            <person name="Guo B."/>
            <person name="Wei J."/>
            <person name="Xu J."/>
            <person name="St-Pierre B."/>
            <person name="Chen S."/>
            <person name="Sun C."/>
        </authorList>
    </citation>
    <scope>NUCLEOTIDE SEQUENCE [LARGE SCALE GENOMIC DNA]</scope>
</reference>
<proteinExistence type="predicted"/>